<name>A0AAV4U9N4_9ARAC</name>
<dbReference type="EMBL" id="BPLQ01010922">
    <property type="protein sequence ID" value="GIY54463.1"/>
    <property type="molecule type" value="Genomic_DNA"/>
</dbReference>
<evidence type="ECO:0000313" key="3">
    <source>
        <dbReference type="Proteomes" id="UP001054837"/>
    </source>
</evidence>
<organism evidence="2 3">
    <name type="scientific">Caerostris darwini</name>
    <dbReference type="NCBI Taxonomy" id="1538125"/>
    <lineage>
        <taxon>Eukaryota</taxon>
        <taxon>Metazoa</taxon>
        <taxon>Ecdysozoa</taxon>
        <taxon>Arthropoda</taxon>
        <taxon>Chelicerata</taxon>
        <taxon>Arachnida</taxon>
        <taxon>Araneae</taxon>
        <taxon>Araneomorphae</taxon>
        <taxon>Entelegynae</taxon>
        <taxon>Araneoidea</taxon>
        <taxon>Araneidae</taxon>
        <taxon>Caerostris</taxon>
    </lineage>
</organism>
<keyword evidence="3" id="KW-1185">Reference proteome</keyword>
<evidence type="ECO:0000256" key="1">
    <source>
        <dbReference type="SAM" id="MobiDB-lite"/>
    </source>
</evidence>
<sequence>MTPELHESPFRRNNNAQFPGAKRFAATTSASNTKSKTQTPSAERLTRLEVLTGVHRRKRKESKFREDNKIINRKQKCNECETRETA</sequence>
<dbReference type="Proteomes" id="UP001054837">
    <property type="component" value="Unassembled WGS sequence"/>
</dbReference>
<proteinExistence type="predicted"/>
<feature type="region of interest" description="Disordered" evidence="1">
    <location>
        <begin position="1"/>
        <end position="43"/>
    </location>
</feature>
<gene>
    <name evidence="2" type="ORF">CDAR_89161</name>
</gene>
<protein>
    <submittedName>
        <fullName evidence="2">Uncharacterized protein</fullName>
    </submittedName>
</protein>
<dbReference type="AlphaFoldDB" id="A0AAV4U9N4"/>
<feature type="compositionally biased region" description="Basic and acidic residues" evidence="1">
    <location>
        <begin position="1"/>
        <end position="10"/>
    </location>
</feature>
<accession>A0AAV4U9N4</accession>
<comment type="caution">
    <text evidence="2">The sequence shown here is derived from an EMBL/GenBank/DDBJ whole genome shotgun (WGS) entry which is preliminary data.</text>
</comment>
<feature type="compositionally biased region" description="Low complexity" evidence="1">
    <location>
        <begin position="25"/>
        <end position="39"/>
    </location>
</feature>
<reference evidence="2 3" key="1">
    <citation type="submission" date="2021-06" db="EMBL/GenBank/DDBJ databases">
        <title>Caerostris darwini draft genome.</title>
        <authorList>
            <person name="Kono N."/>
            <person name="Arakawa K."/>
        </authorList>
    </citation>
    <scope>NUCLEOTIDE SEQUENCE [LARGE SCALE GENOMIC DNA]</scope>
</reference>
<evidence type="ECO:0000313" key="2">
    <source>
        <dbReference type="EMBL" id="GIY54463.1"/>
    </source>
</evidence>